<dbReference type="PANTHER" id="PTHR30474">
    <property type="entry name" value="CELL CYCLE PROTEIN"/>
    <property type="match status" value="1"/>
</dbReference>
<dbReference type="Proteomes" id="UP000178835">
    <property type="component" value="Unassembled WGS sequence"/>
</dbReference>
<evidence type="ECO:0000256" key="4">
    <source>
        <dbReference type="ARBA" id="ARBA00022692"/>
    </source>
</evidence>
<name>A0A1G2HFA7_9BACT</name>
<feature type="transmembrane region" description="Helical" evidence="16">
    <location>
        <begin position="118"/>
        <end position="134"/>
    </location>
</feature>
<feature type="transmembrane region" description="Helical" evidence="16">
    <location>
        <begin position="274"/>
        <end position="294"/>
    </location>
</feature>
<evidence type="ECO:0000256" key="12">
    <source>
        <dbReference type="ARBA" id="ARBA00041185"/>
    </source>
</evidence>
<feature type="transmembrane region" description="Helical" evidence="16">
    <location>
        <begin position="43"/>
        <end position="64"/>
    </location>
</feature>
<comment type="catalytic activity">
    <reaction evidence="15">
        <text>[GlcNAc-(1-&gt;4)-Mur2Ac(oyl-L-Ala-gamma-D-Glu-L-Lys-D-Ala-D-Ala)](n)-di-trans,octa-cis-undecaprenyl diphosphate + beta-D-GlcNAc-(1-&gt;4)-Mur2Ac(oyl-L-Ala-gamma-D-Glu-L-Lys-D-Ala-D-Ala)-di-trans,octa-cis-undecaprenyl diphosphate = [GlcNAc-(1-&gt;4)-Mur2Ac(oyl-L-Ala-gamma-D-Glu-L-Lys-D-Ala-D-Ala)](n+1)-di-trans,octa-cis-undecaprenyl diphosphate + di-trans,octa-cis-undecaprenyl diphosphate + H(+)</text>
        <dbReference type="Rhea" id="RHEA:23708"/>
        <dbReference type="Rhea" id="RHEA-COMP:9602"/>
        <dbReference type="Rhea" id="RHEA-COMP:9603"/>
        <dbReference type="ChEBI" id="CHEBI:15378"/>
        <dbReference type="ChEBI" id="CHEBI:58405"/>
        <dbReference type="ChEBI" id="CHEBI:60033"/>
        <dbReference type="ChEBI" id="CHEBI:78435"/>
        <dbReference type="EC" id="2.4.99.28"/>
    </reaction>
</comment>
<dbReference type="GO" id="GO:0008360">
    <property type="term" value="P:regulation of cell shape"/>
    <property type="evidence" value="ECO:0007669"/>
    <property type="project" value="UniProtKB-KW"/>
</dbReference>
<comment type="caution">
    <text evidence="17">The sequence shown here is derived from an EMBL/GenBank/DDBJ whole genome shotgun (WGS) entry which is preliminary data.</text>
</comment>
<proteinExistence type="inferred from homology"/>
<feature type="transmembrane region" description="Helical" evidence="16">
    <location>
        <begin position="76"/>
        <end position="98"/>
    </location>
</feature>
<evidence type="ECO:0000256" key="14">
    <source>
        <dbReference type="ARBA" id="ARBA00044770"/>
    </source>
</evidence>
<evidence type="ECO:0000313" key="17">
    <source>
        <dbReference type="EMBL" id="OGZ61154.1"/>
    </source>
</evidence>
<dbReference type="InterPro" id="IPR001182">
    <property type="entry name" value="FtsW/RodA"/>
</dbReference>
<comment type="subcellular location">
    <subcellularLocation>
        <location evidence="1">Membrane</location>
        <topology evidence="1">Multi-pass membrane protein</topology>
    </subcellularLocation>
</comment>
<dbReference type="PANTHER" id="PTHR30474:SF2">
    <property type="entry name" value="PEPTIDOGLYCAN GLYCOSYLTRANSFERASE FTSW-RELATED"/>
    <property type="match status" value="1"/>
</dbReference>
<evidence type="ECO:0000256" key="3">
    <source>
        <dbReference type="ARBA" id="ARBA00022679"/>
    </source>
</evidence>
<evidence type="ECO:0000256" key="7">
    <source>
        <dbReference type="ARBA" id="ARBA00022989"/>
    </source>
</evidence>
<evidence type="ECO:0000313" key="18">
    <source>
        <dbReference type="Proteomes" id="UP000178835"/>
    </source>
</evidence>
<dbReference type="GO" id="GO:0032153">
    <property type="term" value="C:cell division site"/>
    <property type="evidence" value="ECO:0007669"/>
    <property type="project" value="TreeGrafter"/>
</dbReference>
<keyword evidence="4 16" id="KW-0812">Transmembrane</keyword>
<gene>
    <name evidence="17" type="ORF">A2919_00945</name>
</gene>
<evidence type="ECO:0000256" key="16">
    <source>
        <dbReference type="SAM" id="Phobius"/>
    </source>
</evidence>
<evidence type="ECO:0000256" key="10">
    <source>
        <dbReference type="ARBA" id="ARBA00033270"/>
    </source>
</evidence>
<evidence type="ECO:0000256" key="15">
    <source>
        <dbReference type="ARBA" id="ARBA00049902"/>
    </source>
</evidence>
<dbReference type="AlphaFoldDB" id="A0A1G2HFA7"/>
<keyword evidence="7 16" id="KW-1133">Transmembrane helix</keyword>
<evidence type="ECO:0000256" key="5">
    <source>
        <dbReference type="ARBA" id="ARBA00022960"/>
    </source>
</evidence>
<keyword evidence="6" id="KW-0573">Peptidoglycan synthesis</keyword>
<dbReference type="GO" id="GO:0009252">
    <property type="term" value="P:peptidoglycan biosynthetic process"/>
    <property type="evidence" value="ECO:0007669"/>
    <property type="project" value="UniProtKB-KW"/>
</dbReference>
<dbReference type="GO" id="GO:0008955">
    <property type="term" value="F:peptidoglycan glycosyltransferase activity"/>
    <property type="evidence" value="ECO:0007669"/>
    <property type="project" value="UniProtKB-EC"/>
</dbReference>
<evidence type="ECO:0000256" key="6">
    <source>
        <dbReference type="ARBA" id="ARBA00022984"/>
    </source>
</evidence>
<feature type="transmembrane region" description="Helical" evidence="16">
    <location>
        <begin position="339"/>
        <end position="360"/>
    </location>
</feature>
<organism evidence="17 18">
    <name type="scientific">Candidatus Spechtbacteria bacterium RIFCSPLOWO2_01_FULL_43_12</name>
    <dbReference type="NCBI Taxonomy" id="1802162"/>
    <lineage>
        <taxon>Bacteria</taxon>
        <taxon>Candidatus Spechtiibacteriota</taxon>
    </lineage>
</organism>
<protein>
    <recommendedName>
        <fullName evidence="12">Probable peptidoglycan glycosyltransferase FtsW</fullName>
        <ecNumber evidence="14">2.4.99.28</ecNumber>
    </recommendedName>
    <alternativeName>
        <fullName evidence="13">Cell division protein FtsW</fullName>
    </alternativeName>
    <alternativeName>
        <fullName evidence="10">Cell wall polymerase</fullName>
    </alternativeName>
    <alternativeName>
        <fullName evidence="9">Peptidoglycan polymerase</fullName>
    </alternativeName>
</protein>
<evidence type="ECO:0000256" key="9">
    <source>
        <dbReference type="ARBA" id="ARBA00032370"/>
    </source>
</evidence>
<feature type="transmembrane region" description="Helical" evidence="16">
    <location>
        <begin position="306"/>
        <end position="327"/>
    </location>
</feature>
<dbReference type="Pfam" id="PF01098">
    <property type="entry name" value="FTSW_RODA_SPOVE"/>
    <property type="match status" value="1"/>
</dbReference>
<keyword evidence="5" id="KW-0133">Cell shape</keyword>
<accession>A0A1G2HFA7</accession>
<comment type="similarity">
    <text evidence="11">Belongs to the SEDS family. FtsW subfamily.</text>
</comment>
<evidence type="ECO:0000256" key="13">
    <source>
        <dbReference type="ARBA" id="ARBA00041418"/>
    </source>
</evidence>
<feature type="transmembrane region" description="Helical" evidence="16">
    <location>
        <begin position="12"/>
        <end position="31"/>
    </location>
</feature>
<dbReference type="GO" id="GO:0005886">
    <property type="term" value="C:plasma membrane"/>
    <property type="evidence" value="ECO:0007669"/>
    <property type="project" value="TreeGrafter"/>
</dbReference>
<sequence>MGQKEKRSPDKILLYLLTALLVVGLLALLSASIDQSQQDFGNVYGYFMHQLLYGFLAGGAAAAIMYKFPYQKVQKIAPAIFILSVLLMMLVFIPGISVKSGLAQRWIEVGPLTFQPSELVKFTFILYLGSWFSARIRGSKNGISLVPFLIFLGGLAILLLLQPDLSTFGIIALTAGIMYFTAGGSLRHIAYMGAIGIAAFFIFVKIAPYRMERILVLLDPDKDPLGVGYQINQAVVAIGAGKIWGFGPLQGIQKSHIPLAMNDSIFAVWAEETGFIGASILLLLYLALAWRGLWLTEKIKDHFPRIVMAGITIWLFLQAIINIGSITGVMPLTGVTLPLVSYGASSLVVTLAALGFMLQLSKQAEQ</sequence>
<keyword evidence="2" id="KW-0328">Glycosyltransferase</keyword>
<dbReference type="EMBL" id="MHOH01000005">
    <property type="protein sequence ID" value="OGZ61154.1"/>
    <property type="molecule type" value="Genomic_DNA"/>
</dbReference>
<dbReference type="GO" id="GO:0015648">
    <property type="term" value="F:lipid-linked peptidoglycan transporter activity"/>
    <property type="evidence" value="ECO:0007669"/>
    <property type="project" value="TreeGrafter"/>
</dbReference>
<dbReference type="EC" id="2.4.99.28" evidence="14"/>
<reference evidence="17 18" key="1">
    <citation type="journal article" date="2016" name="Nat. Commun.">
        <title>Thousands of microbial genomes shed light on interconnected biogeochemical processes in an aquifer system.</title>
        <authorList>
            <person name="Anantharaman K."/>
            <person name="Brown C.T."/>
            <person name="Hug L.A."/>
            <person name="Sharon I."/>
            <person name="Castelle C.J."/>
            <person name="Probst A.J."/>
            <person name="Thomas B.C."/>
            <person name="Singh A."/>
            <person name="Wilkins M.J."/>
            <person name="Karaoz U."/>
            <person name="Brodie E.L."/>
            <person name="Williams K.H."/>
            <person name="Hubbard S.S."/>
            <person name="Banfield J.F."/>
        </authorList>
    </citation>
    <scope>NUCLEOTIDE SEQUENCE [LARGE SCALE GENOMIC DNA]</scope>
</reference>
<evidence type="ECO:0000256" key="2">
    <source>
        <dbReference type="ARBA" id="ARBA00022676"/>
    </source>
</evidence>
<keyword evidence="8 16" id="KW-0472">Membrane</keyword>
<feature type="transmembrane region" description="Helical" evidence="16">
    <location>
        <begin position="141"/>
        <end position="159"/>
    </location>
</feature>
<evidence type="ECO:0000256" key="11">
    <source>
        <dbReference type="ARBA" id="ARBA00038053"/>
    </source>
</evidence>
<keyword evidence="3" id="KW-0808">Transferase</keyword>
<feature type="transmembrane region" description="Helical" evidence="16">
    <location>
        <begin position="165"/>
        <end position="182"/>
    </location>
</feature>
<dbReference type="GO" id="GO:0051301">
    <property type="term" value="P:cell division"/>
    <property type="evidence" value="ECO:0007669"/>
    <property type="project" value="InterPro"/>
</dbReference>
<feature type="transmembrane region" description="Helical" evidence="16">
    <location>
        <begin position="189"/>
        <end position="209"/>
    </location>
</feature>
<evidence type="ECO:0000256" key="1">
    <source>
        <dbReference type="ARBA" id="ARBA00004141"/>
    </source>
</evidence>
<evidence type="ECO:0000256" key="8">
    <source>
        <dbReference type="ARBA" id="ARBA00023136"/>
    </source>
</evidence>